<dbReference type="FunFam" id="3.40.50.300:FF:000021">
    <property type="entry name" value="Lon protease homolog"/>
    <property type="match status" value="1"/>
</dbReference>
<evidence type="ECO:0000256" key="9">
    <source>
        <dbReference type="ARBA" id="ARBA00050665"/>
    </source>
</evidence>
<evidence type="ECO:0000256" key="16">
    <source>
        <dbReference type="SAM" id="Coils"/>
    </source>
</evidence>
<dbReference type="InterPro" id="IPR054594">
    <property type="entry name" value="Lon_lid"/>
</dbReference>
<proteinExistence type="evidence at transcript level"/>
<dbReference type="Proteomes" id="UP000054422">
    <property type="component" value="Unassembled WGS sequence"/>
</dbReference>
<dbReference type="GO" id="GO:0005524">
    <property type="term" value="F:ATP binding"/>
    <property type="evidence" value="ECO:0007669"/>
    <property type="project" value="UniProtKB-UniRule"/>
</dbReference>
<dbReference type="InterPro" id="IPR014721">
    <property type="entry name" value="Ribsml_uS5_D2-typ_fold_subgr"/>
</dbReference>
<evidence type="ECO:0000259" key="17">
    <source>
        <dbReference type="PROSITE" id="PS51786"/>
    </source>
</evidence>
<feature type="binding site" evidence="10 13">
    <location>
        <begin position="378"/>
        <end position="385"/>
    </location>
    <ligand>
        <name>ATP</name>
        <dbReference type="ChEBI" id="CHEBI:30616"/>
    </ligand>
</feature>
<dbReference type="Gene3D" id="3.40.50.300">
    <property type="entry name" value="P-loop containing nucleotide triphosphate hydrolases"/>
    <property type="match status" value="1"/>
</dbReference>
<dbReference type="Gene3D" id="3.30.230.10">
    <property type="match status" value="1"/>
</dbReference>
<dbReference type="InterPro" id="IPR003111">
    <property type="entry name" value="Lon_prtase_N"/>
</dbReference>
<dbReference type="InterPro" id="IPR046336">
    <property type="entry name" value="Lon_prtase_N_sf"/>
</dbReference>
<dbReference type="SUPFAM" id="SSF88697">
    <property type="entry name" value="PUA domain-like"/>
    <property type="match status" value="1"/>
</dbReference>
<comment type="caution">
    <text evidence="19">The sequence shown here is derived from an EMBL/GenBank/DDBJ whole genome shotgun (WGS) entry which is preliminary data.</text>
</comment>
<dbReference type="PROSITE" id="PS51786">
    <property type="entry name" value="LON_PROTEOLYTIC"/>
    <property type="match status" value="1"/>
</dbReference>
<evidence type="ECO:0000256" key="8">
    <source>
        <dbReference type="ARBA" id="ARBA00023016"/>
    </source>
</evidence>
<dbReference type="Pfam" id="PF00004">
    <property type="entry name" value="AAA"/>
    <property type="match status" value="1"/>
</dbReference>
<dbReference type="PIRSF" id="PIRSF001174">
    <property type="entry name" value="Lon_proteas"/>
    <property type="match status" value="1"/>
</dbReference>
<dbReference type="InterPro" id="IPR015947">
    <property type="entry name" value="PUA-like_sf"/>
</dbReference>
<dbReference type="InterPro" id="IPR027543">
    <property type="entry name" value="Lon_bac"/>
</dbReference>
<protein>
    <recommendedName>
        <fullName evidence="10 11">Lon protease</fullName>
        <ecNumber evidence="10 11">3.4.21.53</ecNumber>
    </recommendedName>
    <alternativeName>
        <fullName evidence="10">ATP-dependent protease La</fullName>
    </alternativeName>
</protein>
<dbReference type="NCBIfam" id="TIGR00763">
    <property type="entry name" value="lon"/>
    <property type="match status" value="1"/>
</dbReference>
<keyword evidence="20" id="KW-1185">Reference proteome</keyword>
<evidence type="ECO:0000256" key="10">
    <source>
        <dbReference type="HAMAP-Rule" id="MF_01973"/>
    </source>
</evidence>
<dbReference type="Pfam" id="PF02190">
    <property type="entry name" value="LON_substr_bdg"/>
    <property type="match status" value="1"/>
</dbReference>
<dbReference type="GO" id="GO:0004176">
    <property type="term" value="F:ATP-dependent peptidase activity"/>
    <property type="evidence" value="ECO:0007669"/>
    <property type="project" value="UniProtKB-UniRule"/>
</dbReference>
<keyword evidence="2 10" id="KW-0963">Cytoplasm</keyword>
<dbReference type="Gene3D" id="1.20.5.5270">
    <property type="match status" value="1"/>
</dbReference>
<dbReference type="GO" id="GO:0006515">
    <property type="term" value="P:protein quality control for misfolded or incompletely synthesized proteins"/>
    <property type="evidence" value="ECO:0007669"/>
    <property type="project" value="UniProtKB-UniRule"/>
</dbReference>
<organism evidence="19 20">
    <name type="scientific">Legionella norrlandica</name>
    <dbReference type="NCBI Taxonomy" id="1498499"/>
    <lineage>
        <taxon>Bacteria</taxon>
        <taxon>Pseudomonadati</taxon>
        <taxon>Pseudomonadota</taxon>
        <taxon>Gammaproteobacteria</taxon>
        <taxon>Legionellales</taxon>
        <taxon>Legionellaceae</taxon>
        <taxon>Legionella</taxon>
    </lineage>
</organism>
<comment type="catalytic activity">
    <reaction evidence="9 10 11 14">
        <text>Hydrolysis of proteins in presence of ATP.</text>
        <dbReference type="EC" id="3.4.21.53"/>
    </reaction>
</comment>
<accession>A0A0A2SP90</accession>
<evidence type="ECO:0000313" key="20">
    <source>
        <dbReference type="Proteomes" id="UP000054422"/>
    </source>
</evidence>
<evidence type="ECO:0000256" key="2">
    <source>
        <dbReference type="ARBA" id="ARBA00022490"/>
    </source>
</evidence>
<dbReference type="AlphaFoldDB" id="A0A0A2SP90"/>
<dbReference type="InterPro" id="IPR027417">
    <property type="entry name" value="P-loop_NTPase"/>
</dbReference>
<evidence type="ECO:0000256" key="14">
    <source>
        <dbReference type="PROSITE-ProRule" id="PRU01122"/>
    </source>
</evidence>
<feature type="active site" evidence="10 12">
    <location>
        <position position="701"/>
    </location>
</feature>
<keyword evidence="4 10" id="KW-0547">Nucleotide-binding</keyword>
<dbReference type="PANTHER" id="PTHR10046">
    <property type="entry name" value="ATP DEPENDENT LON PROTEASE FAMILY MEMBER"/>
    <property type="match status" value="1"/>
</dbReference>
<dbReference type="GO" id="GO:0016887">
    <property type="term" value="F:ATP hydrolysis activity"/>
    <property type="evidence" value="ECO:0007669"/>
    <property type="project" value="UniProtKB-UniRule"/>
</dbReference>
<dbReference type="Gene3D" id="2.30.130.40">
    <property type="entry name" value="LON domain-like"/>
    <property type="match status" value="1"/>
</dbReference>
<reference evidence="19 20" key="1">
    <citation type="submission" date="2014-05" db="EMBL/GenBank/DDBJ databases">
        <authorList>
            <person name="Rizzardi K."/>
            <person name="Winiecka-Krusnell J."/>
            <person name="Ramliden M."/>
            <person name="Alm E."/>
            <person name="Andersson S."/>
            <person name="Byfors S."/>
        </authorList>
    </citation>
    <scope>NUCLEOTIDE SEQUENCE [LARGE SCALE GENOMIC DNA]</scope>
    <source>
        <strain evidence="19 20">LEGN</strain>
    </source>
</reference>
<evidence type="ECO:0000256" key="12">
    <source>
        <dbReference type="PIRSR" id="PIRSR001174-1"/>
    </source>
</evidence>
<dbReference type="InterPro" id="IPR020568">
    <property type="entry name" value="Ribosomal_Su5_D2-typ_SF"/>
</dbReference>
<evidence type="ECO:0000256" key="3">
    <source>
        <dbReference type="ARBA" id="ARBA00022670"/>
    </source>
</evidence>
<dbReference type="InterPro" id="IPR003959">
    <property type="entry name" value="ATPase_AAA_core"/>
</dbReference>
<evidence type="ECO:0000256" key="13">
    <source>
        <dbReference type="PIRSR" id="PIRSR001174-2"/>
    </source>
</evidence>
<dbReference type="STRING" id="1498499.EP47_01335"/>
<dbReference type="GO" id="GO:0005737">
    <property type="term" value="C:cytoplasm"/>
    <property type="evidence" value="ECO:0007669"/>
    <property type="project" value="UniProtKB-SubCell"/>
</dbReference>
<dbReference type="Pfam" id="PF05362">
    <property type="entry name" value="Lon_C"/>
    <property type="match status" value="1"/>
</dbReference>
<keyword evidence="16" id="KW-0175">Coiled coil</keyword>
<dbReference type="PROSITE" id="PS51787">
    <property type="entry name" value="LON_N"/>
    <property type="match status" value="1"/>
</dbReference>
<dbReference type="SMART" id="SM00464">
    <property type="entry name" value="LON"/>
    <property type="match status" value="1"/>
</dbReference>
<dbReference type="PRINTS" id="PR00830">
    <property type="entry name" value="ENDOLAPTASE"/>
</dbReference>
<evidence type="ECO:0000259" key="18">
    <source>
        <dbReference type="PROSITE" id="PS51787"/>
    </source>
</evidence>
<dbReference type="RefSeq" id="WP_035890833.1">
    <property type="nucleotide sequence ID" value="NZ_JNCF01000055.1"/>
</dbReference>
<gene>
    <name evidence="10" type="primary">lon</name>
    <name evidence="19" type="ORF">EP47_01335</name>
</gene>
<evidence type="ECO:0000256" key="15">
    <source>
        <dbReference type="RuleBase" id="RU000591"/>
    </source>
</evidence>
<dbReference type="InterPro" id="IPR004815">
    <property type="entry name" value="Lon_bac/euk-typ"/>
</dbReference>
<sequence length="794" mass="89712">METKANNEEVEKQEQEKDFEIPSELPILVLQGTVVYPLTIIPLRINEKRSVQLLHDALISSSRIIGLVAMKEGNIENPDSIDIYKTGTASLIHRLIHLSDYSVQLIIQGIEKIHIKQLISSKPYFKAQIEIAQETFTKNNEMEALKRNTITLLRRLTSLTPHIPEELLSTALNIDDPRQLVYLIAASLRMDLISAQELLELEKIESKLTKLNLFLTKEVEILELGKKIQSQAQSEMDKSQRDYILREQLKQIKKELGEENEQTLEINEYEKKIIAAQMSKEAEKEAKRELNRMRTMPSASAEYHVIKSYLDWLVELPWSKTTEDNLDIEHARKILDEDHYDLKEIKERILEYLSVRKLHFERSNKELSYKGSIICFVGPPGVGKTSLGQSIARALCRKFIRMSLGGIHDESEIRGHRRTYIGSMPGRIIQSIKRAGTRNPVMMLDEIDKVSADFHGDPSSALLEVLDPAQNKTFNDHYLDVDFDLSEVIFICTANQLEPIQPALRDRMEIIKVHGYTEEEKVHIAKNYLIPRQIKENGLTPDEIKFEADAIRQIAREYTREAGVRNLEREIASVCRKVATQIVESKRTPVKVTKDKLIKLLGKPEFYSEVAERTTIPGVATGLAVTTTGGDILFIEATKMPGSKNFIITGQLGDVMKESAQAALSYVRSKAHDLGIDDKVFETCDIHMHIPEGATPKDGPSAGVTMATALASLMTNRLVKSHVGMTGEITLRGRVLPVGGIKEKVLAAHRAGLKTVILPKRNEKDLDDLPKEIREDMKFICVQDVSEVIDAALI</sequence>
<evidence type="ECO:0000256" key="11">
    <source>
        <dbReference type="PIRNR" id="PIRNR001174"/>
    </source>
</evidence>
<comment type="similarity">
    <text evidence="10 11 14 15">Belongs to the peptidase S16 family.</text>
</comment>
<evidence type="ECO:0000256" key="4">
    <source>
        <dbReference type="ARBA" id="ARBA00022741"/>
    </source>
</evidence>
<evidence type="ECO:0000256" key="1">
    <source>
        <dbReference type="ARBA" id="ARBA00004496"/>
    </source>
</evidence>
<dbReference type="PROSITE" id="PS01046">
    <property type="entry name" value="LON_SER"/>
    <property type="match status" value="1"/>
</dbReference>
<dbReference type="Gene3D" id="1.20.58.1480">
    <property type="match status" value="1"/>
</dbReference>
<keyword evidence="3 10" id="KW-0645">Protease</keyword>
<dbReference type="InterPro" id="IPR008269">
    <property type="entry name" value="Lon_proteolytic"/>
</dbReference>
<dbReference type="Gene3D" id="1.10.8.60">
    <property type="match status" value="1"/>
</dbReference>
<dbReference type="HAMAP" id="MF_01973">
    <property type="entry name" value="lon_bact"/>
    <property type="match status" value="1"/>
</dbReference>
<dbReference type="GO" id="GO:0004252">
    <property type="term" value="F:serine-type endopeptidase activity"/>
    <property type="evidence" value="ECO:0007669"/>
    <property type="project" value="UniProtKB-UniRule"/>
</dbReference>
<dbReference type="OrthoDB" id="9803599at2"/>
<feature type="coiled-coil region" evidence="16">
    <location>
        <begin position="246"/>
        <end position="286"/>
    </location>
</feature>
<dbReference type="SMART" id="SM00382">
    <property type="entry name" value="AAA"/>
    <property type="match status" value="1"/>
</dbReference>
<keyword evidence="7 10" id="KW-0067">ATP-binding</keyword>
<dbReference type="Pfam" id="PF22667">
    <property type="entry name" value="Lon_lid"/>
    <property type="match status" value="1"/>
</dbReference>
<keyword evidence="8 10" id="KW-0346">Stress response</keyword>
<evidence type="ECO:0000313" key="19">
    <source>
        <dbReference type="EMBL" id="KGP62577.1"/>
    </source>
</evidence>
<evidence type="ECO:0000256" key="5">
    <source>
        <dbReference type="ARBA" id="ARBA00022801"/>
    </source>
</evidence>
<dbReference type="SUPFAM" id="SSF54211">
    <property type="entry name" value="Ribosomal protein S5 domain 2-like"/>
    <property type="match status" value="1"/>
</dbReference>
<dbReference type="InterPro" id="IPR008268">
    <property type="entry name" value="Peptidase_S16_AS"/>
</dbReference>
<dbReference type="InterPro" id="IPR027065">
    <property type="entry name" value="Lon_Prtase"/>
</dbReference>
<name>A0A0A2SP90_9GAMM</name>
<comment type="function">
    <text evidence="10">ATP-dependent serine protease that mediates the selective degradation of mutant and abnormal proteins as well as certain short-lived regulatory proteins. Required for cellular homeostasis and for survival from DNA damage and developmental changes induced by stress. Degrades polypeptides processively to yield small peptide fragments that are 5 to 10 amino acids long. Binds to DNA in a double-stranded, site-specific manner.</text>
</comment>
<dbReference type="GO" id="GO:0034605">
    <property type="term" value="P:cellular response to heat"/>
    <property type="evidence" value="ECO:0007669"/>
    <property type="project" value="UniProtKB-UniRule"/>
</dbReference>
<keyword evidence="6 10" id="KW-0720">Serine protease</keyword>
<comment type="subcellular location">
    <subcellularLocation>
        <location evidence="1 10 11">Cytoplasm</location>
    </subcellularLocation>
</comment>
<feature type="domain" description="Lon proteolytic" evidence="17">
    <location>
        <begin position="614"/>
        <end position="794"/>
    </location>
</feature>
<evidence type="ECO:0000256" key="7">
    <source>
        <dbReference type="ARBA" id="ARBA00022840"/>
    </source>
</evidence>
<keyword evidence="5 10" id="KW-0378">Hydrolase</keyword>
<dbReference type="CDD" id="cd19500">
    <property type="entry name" value="RecA-like_Lon"/>
    <property type="match status" value="1"/>
</dbReference>
<dbReference type="EMBL" id="JNCF01000055">
    <property type="protein sequence ID" value="KGP62577.1"/>
    <property type="molecule type" value="Genomic_DNA"/>
</dbReference>
<dbReference type="EC" id="3.4.21.53" evidence="10 11"/>
<dbReference type="InterPro" id="IPR003593">
    <property type="entry name" value="AAA+_ATPase"/>
</dbReference>
<feature type="domain" description="Lon N-terminal" evidence="18">
    <location>
        <begin position="25"/>
        <end position="219"/>
    </location>
</feature>
<dbReference type="FunFam" id="1.20.5.5270:FF:000002">
    <property type="entry name" value="Lon protease homolog"/>
    <property type="match status" value="1"/>
</dbReference>
<evidence type="ECO:0000256" key="6">
    <source>
        <dbReference type="ARBA" id="ARBA00022825"/>
    </source>
</evidence>
<dbReference type="SUPFAM" id="SSF52540">
    <property type="entry name" value="P-loop containing nucleoside triphosphate hydrolases"/>
    <property type="match status" value="1"/>
</dbReference>
<comment type="induction">
    <text evidence="10">By heat shock.</text>
</comment>
<dbReference type="FunFam" id="3.30.230.10:FF:000019">
    <property type="entry name" value="Lon protease homolog 2, peroxisomal"/>
    <property type="match status" value="1"/>
</dbReference>
<feature type="active site" evidence="10 12">
    <location>
        <position position="744"/>
    </location>
</feature>
<comment type="subunit">
    <text evidence="10 11">Homohexamer. Organized in a ring with a central cavity.</text>
</comment>
<dbReference type="GO" id="GO:0043565">
    <property type="term" value="F:sequence-specific DNA binding"/>
    <property type="evidence" value="ECO:0007669"/>
    <property type="project" value="UniProtKB-UniRule"/>
</dbReference>